<proteinExistence type="predicted"/>
<reference evidence="2" key="1">
    <citation type="journal article" date="2019" name="Int. J. Syst. Evol. Microbiol.">
        <title>The Global Catalogue of Microorganisms (GCM) 10K type strain sequencing project: providing services to taxonomists for standard genome sequencing and annotation.</title>
        <authorList>
            <consortium name="The Broad Institute Genomics Platform"/>
            <consortium name="The Broad Institute Genome Sequencing Center for Infectious Disease"/>
            <person name="Wu L."/>
            <person name="Ma J."/>
        </authorList>
    </citation>
    <scope>NUCLEOTIDE SEQUENCE [LARGE SCALE GENOMIC DNA]</scope>
    <source>
        <strain evidence="2">JCM 17843</strain>
    </source>
</reference>
<organism evidence="1 2">
    <name type="scientific">Iodidimonas muriae</name>
    <dbReference type="NCBI Taxonomy" id="261467"/>
    <lineage>
        <taxon>Bacteria</taxon>
        <taxon>Pseudomonadati</taxon>
        <taxon>Pseudomonadota</taxon>
        <taxon>Alphaproteobacteria</taxon>
        <taxon>Iodidimonadales</taxon>
        <taxon>Iodidimonadaceae</taxon>
        <taxon>Iodidimonas</taxon>
    </lineage>
</organism>
<comment type="caution">
    <text evidence="1">The sequence shown here is derived from an EMBL/GenBank/DDBJ whole genome shotgun (WGS) entry which is preliminary data.</text>
</comment>
<evidence type="ECO:0000313" key="2">
    <source>
        <dbReference type="Proteomes" id="UP000602381"/>
    </source>
</evidence>
<accession>A0ABQ2LD03</accession>
<name>A0ABQ2LD03_9PROT</name>
<protein>
    <submittedName>
        <fullName evidence="1">Uncharacterized protein</fullName>
    </submittedName>
</protein>
<dbReference type="Proteomes" id="UP000602381">
    <property type="component" value="Unassembled WGS sequence"/>
</dbReference>
<keyword evidence="2" id="KW-1185">Reference proteome</keyword>
<sequence length="40" mass="4456">MSDGYKAWAERTLTAFGNDDLFSIRKMGGYAADKRKLEAA</sequence>
<gene>
    <name evidence="1" type="ORF">GCM10007972_13140</name>
</gene>
<evidence type="ECO:0000313" key="1">
    <source>
        <dbReference type="EMBL" id="GGO10394.1"/>
    </source>
</evidence>
<dbReference type="EMBL" id="BMOV01000003">
    <property type="protein sequence ID" value="GGO10394.1"/>
    <property type="molecule type" value="Genomic_DNA"/>
</dbReference>